<evidence type="ECO:0000313" key="3">
    <source>
        <dbReference type="Proteomes" id="UP000239663"/>
    </source>
</evidence>
<dbReference type="Proteomes" id="UP000239663">
    <property type="component" value="Unassembled WGS sequence"/>
</dbReference>
<dbReference type="Gene3D" id="3.40.50.150">
    <property type="entry name" value="Vaccinia Virus protein VP39"/>
    <property type="match status" value="1"/>
</dbReference>
<dbReference type="InterPro" id="IPR029063">
    <property type="entry name" value="SAM-dependent_MTases_sf"/>
</dbReference>
<keyword evidence="3" id="KW-1185">Reference proteome</keyword>
<dbReference type="InterPro" id="IPR041698">
    <property type="entry name" value="Methyltransf_25"/>
</dbReference>
<gene>
    <name evidence="2" type="ORF">CYL18_03935</name>
</gene>
<name>A0A2S7N4S4_9BACI</name>
<evidence type="ECO:0000313" key="2">
    <source>
        <dbReference type="EMBL" id="PQD97034.1"/>
    </source>
</evidence>
<accession>A0A2S7N4S4</accession>
<dbReference type="Pfam" id="PF13649">
    <property type="entry name" value="Methyltransf_25"/>
    <property type="match status" value="1"/>
</dbReference>
<dbReference type="SUPFAM" id="SSF53335">
    <property type="entry name" value="S-adenosyl-L-methionine-dependent methyltransferases"/>
    <property type="match status" value="1"/>
</dbReference>
<dbReference type="PANTHER" id="PTHR43667">
    <property type="entry name" value="CYCLOPROPANE-FATTY-ACYL-PHOSPHOLIPID SYNTHASE"/>
    <property type="match status" value="1"/>
</dbReference>
<dbReference type="PANTHER" id="PTHR43667:SF2">
    <property type="entry name" value="FATTY ACID C-METHYL TRANSFERASE"/>
    <property type="match status" value="1"/>
</dbReference>
<comment type="caution">
    <text evidence="2">The sequence shown here is derived from an EMBL/GenBank/DDBJ whole genome shotgun (WGS) entry which is preliminary data.</text>
</comment>
<feature type="domain" description="Methyltransferase" evidence="1">
    <location>
        <begin position="47"/>
        <end position="142"/>
    </location>
</feature>
<organism evidence="2 3">
    <name type="scientific">Pradoshia eiseniae</name>
    <dbReference type="NCBI Taxonomy" id="2064768"/>
    <lineage>
        <taxon>Bacteria</taxon>
        <taxon>Bacillati</taxon>
        <taxon>Bacillota</taxon>
        <taxon>Bacilli</taxon>
        <taxon>Bacillales</taxon>
        <taxon>Bacillaceae</taxon>
        <taxon>Pradoshia</taxon>
    </lineage>
</organism>
<reference evidence="2 3" key="1">
    <citation type="submission" date="2017-12" db="EMBL/GenBank/DDBJ databases">
        <title>Taxonomic description and draft genome of Pradoshia cofamensis Gen. nov., sp. nov., a thermotolerant bacillale isolated from anterior gut of earthworm Eisenia fetida.</title>
        <authorList>
            <person name="Saha T."/>
            <person name="Chakraborty R."/>
        </authorList>
    </citation>
    <scope>NUCLEOTIDE SEQUENCE [LARGE SCALE GENOMIC DNA]</scope>
    <source>
        <strain evidence="2 3">EAG3</strain>
    </source>
</reference>
<dbReference type="InterPro" id="IPR050723">
    <property type="entry name" value="CFA/CMAS"/>
</dbReference>
<dbReference type="CDD" id="cd02440">
    <property type="entry name" value="AdoMet_MTases"/>
    <property type="match status" value="1"/>
</dbReference>
<sequence length="198" mass="22157">MKDFISKQFKEPKGLVGKAAGKVMAYENGALYDWTFHKLGINNGDMVLEIGFGPGEGLNKLLSSFPKCTADGYDPSEAMVELAKEKNEDSIESGRLRIRKGTAFDVLTENQYDRIYSVNSFPMWEEKEQAIQHLHSILKNEGTISITVQPRQKEATIKEAMRLSDEISAYLKQAGFHTIKMDDKELKPCTAICVSGTK</sequence>
<dbReference type="RefSeq" id="WP_104848129.1">
    <property type="nucleotide sequence ID" value="NZ_PKOZ01000001.1"/>
</dbReference>
<evidence type="ECO:0000259" key="1">
    <source>
        <dbReference type="Pfam" id="PF13649"/>
    </source>
</evidence>
<proteinExistence type="predicted"/>
<protein>
    <recommendedName>
        <fullName evidence="1">Methyltransferase domain-containing protein</fullName>
    </recommendedName>
</protein>
<dbReference type="OrthoDB" id="9772751at2"/>
<dbReference type="AlphaFoldDB" id="A0A2S7N4S4"/>
<dbReference type="EMBL" id="PKOZ01000001">
    <property type="protein sequence ID" value="PQD97034.1"/>
    <property type="molecule type" value="Genomic_DNA"/>
</dbReference>